<organism evidence="2 3">
    <name type="scientific">Aurantiacibacter zhengii</name>
    <dbReference type="NCBI Taxonomy" id="2307003"/>
    <lineage>
        <taxon>Bacteria</taxon>
        <taxon>Pseudomonadati</taxon>
        <taxon>Pseudomonadota</taxon>
        <taxon>Alphaproteobacteria</taxon>
        <taxon>Sphingomonadales</taxon>
        <taxon>Erythrobacteraceae</taxon>
        <taxon>Aurantiacibacter</taxon>
    </lineage>
</organism>
<dbReference type="AlphaFoldDB" id="A0A418NUN1"/>
<keyword evidence="1" id="KW-0175">Coiled coil</keyword>
<name>A0A418NUN1_9SPHN</name>
<evidence type="ECO:0000313" key="3">
    <source>
        <dbReference type="Proteomes" id="UP000286576"/>
    </source>
</evidence>
<dbReference type="Proteomes" id="UP000286576">
    <property type="component" value="Unassembled WGS sequence"/>
</dbReference>
<keyword evidence="3" id="KW-1185">Reference proteome</keyword>
<comment type="caution">
    <text evidence="2">The sequence shown here is derived from an EMBL/GenBank/DDBJ whole genome shotgun (WGS) entry which is preliminary data.</text>
</comment>
<sequence length="80" mass="9158">MSFWSAIVLIVLITAVAGIFRNRSSIEGRGTLPEAQDTSARERELEYEVEALRERVKVLERIATDPARRTAEEIEKLRDE</sequence>
<accession>A0A418NUN1</accession>
<dbReference type="RefSeq" id="WP_119585545.1">
    <property type="nucleotide sequence ID" value="NZ_CAWODQ010000012.1"/>
</dbReference>
<protein>
    <recommendedName>
        <fullName evidence="4">Envelope stress response membrane protein PspB</fullName>
    </recommendedName>
</protein>
<gene>
    <name evidence="2" type="ORF">D2V07_05510</name>
</gene>
<dbReference type="EMBL" id="QXFL01000002">
    <property type="protein sequence ID" value="RIV87786.1"/>
    <property type="molecule type" value="Genomic_DNA"/>
</dbReference>
<proteinExistence type="predicted"/>
<evidence type="ECO:0000256" key="1">
    <source>
        <dbReference type="SAM" id="Coils"/>
    </source>
</evidence>
<evidence type="ECO:0000313" key="2">
    <source>
        <dbReference type="EMBL" id="RIV87786.1"/>
    </source>
</evidence>
<evidence type="ECO:0008006" key="4">
    <source>
        <dbReference type="Google" id="ProtNLM"/>
    </source>
</evidence>
<dbReference type="OrthoDB" id="7579171at2"/>
<feature type="coiled-coil region" evidence="1">
    <location>
        <begin position="35"/>
        <end position="62"/>
    </location>
</feature>
<reference evidence="2 3" key="1">
    <citation type="submission" date="2018-08" db="EMBL/GenBank/DDBJ databases">
        <title>Erythrobacter zhengii sp.nov., a bacterium isolated from deep-sea sediment.</title>
        <authorList>
            <person name="Fang C."/>
            <person name="Wu Y.-H."/>
            <person name="Sun C."/>
            <person name="Wang H."/>
            <person name="Cheng H."/>
            <person name="Meng F.-X."/>
            <person name="Wang C.-S."/>
            <person name="Xu X.-W."/>
        </authorList>
    </citation>
    <scope>NUCLEOTIDE SEQUENCE [LARGE SCALE GENOMIC DNA]</scope>
    <source>
        <strain evidence="2 3">V18</strain>
    </source>
</reference>